<accession>A0A3S0Z6K4</accession>
<evidence type="ECO:0000256" key="1">
    <source>
        <dbReference type="ARBA" id="ARBA00004141"/>
    </source>
</evidence>
<dbReference type="GO" id="GO:0004930">
    <property type="term" value="F:G protein-coupled receptor activity"/>
    <property type="evidence" value="ECO:0007669"/>
    <property type="project" value="InterPro"/>
</dbReference>
<sequence>MIYAVDRVNADPTILPNIRLGGLGIDDCSSPILGQAFLAQLQRGNLNVMDSAGNVLDPRTIEAYTAAYSSPLTIPLAGAMNELKRPMVGYRARGSELDDSVMYPYYISAVPSLQEEIKAIVLMLKKLDWMFVQV</sequence>
<feature type="domain" description="Receptor ligand binding region" evidence="7">
    <location>
        <begin position="1"/>
        <end position="129"/>
    </location>
</feature>
<dbReference type="EMBL" id="RQTK01001157">
    <property type="protein sequence ID" value="RUS71805.1"/>
    <property type="molecule type" value="Genomic_DNA"/>
</dbReference>
<organism evidence="8 9">
    <name type="scientific">Elysia chlorotica</name>
    <name type="common">Eastern emerald elysia</name>
    <name type="synonym">Sea slug</name>
    <dbReference type="NCBI Taxonomy" id="188477"/>
    <lineage>
        <taxon>Eukaryota</taxon>
        <taxon>Metazoa</taxon>
        <taxon>Spiralia</taxon>
        <taxon>Lophotrochozoa</taxon>
        <taxon>Mollusca</taxon>
        <taxon>Gastropoda</taxon>
        <taxon>Heterobranchia</taxon>
        <taxon>Euthyneura</taxon>
        <taxon>Panpulmonata</taxon>
        <taxon>Sacoglossa</taxon>
        <taxon>Placobranchoidea</taxon>
        <taxon>Plakobranchidae</taxon>
        <taxon>Elysia</taxon>
    </lineage>
</organism>
<keyword evidence="3" id="KW-1133">Transmembrane helix</keyword>
<keyword evidence="5" id="KW-0675">Receptor</keyword>
<evidence type="ECO:0000256" key="5">
    <source>
        <dbReference type="ARBA" id="ARBA00023170"/>
    </source>
</evidence>
<dbReference type="SUPFAM" id="SSF53822">
    <property type="entry name" value="Periplasmic binding protein-like I"/>
    <property type="match status" value="1"/>
</dbReference>
<reference evidence="8 9" key="1">
    <citation type="submission" date="2019-01" db="EMBL/GenBank/DDBJ databases">
        <title>A draft genome assembly of the solar-powered sea slug Elysia chlorotica.</title>
        <authorList>
            <person name="Cai H."/>
            <person name="Li Q."/>
            <person name="Fang X."/>
            <person name="Li J."/>
            <person name="Curtis N.E."/>
            <person name="Altenburger A."/>
            <person name="Shibata T."/>
            <person name="Feng M."/>
            <person name="Maeda T."/>
            <person name="Schwartz J.A."/>
            <person name="Shigenobu S."/>
            <person name="Lundholm N."/>
            <person name="Nishiyama T."/>
            <person name="Yang H."/>
            <person name="Hasebe M."/>
            <person name="Li S."/>
            <person name="Pierce S.K."/>
            <person name="Wang J."/>
        </authorList>
    </citation>
    <scope>NUCLEOTIDE SEQUENCE [LARGE SCALE GENOMIC DNA]</scope>
    <source>
        <strain evidence="8">EC2010</strain>
        <tissue evidence="8">Whole organism of an adult</tissue>
    </source>
</reference>
<evidence type="ECO:0000259" key="7">
    <source>
        <dbReference type="Pfam" id="PF01094"/>
    </source>
</evidence>
<keyword evidence="4" id="KW-0472">Membrane</keyword>
<dbReference type="InterPro" id="IPR028082">
    <property type="entry name" value="Peripla_BP_I"/>
</dbReference>
<proteinExistence type="predicted"/>
<feature type="non-terminal residue" evidence="8">
    <location>
        <position position="134"/>
    </location>
</feature>
<dbReference type="STRING" id="188477.A0A3S0Z6K4"/>
<comment type="subcellular location">
    <subcellularLocation>
        <location evidence="1">Membrane</location>
        <topology evidence="1">Multi-pass membrane protein</topology>
    </subcellularLocation>
</comment>
<evidence type="ECO:0000256" key="4">
    <source>
        <dbReference type="ARBA" id="ARBA00023136"/>
    </source>
</evidence>
<comment type="caution">
    <text evidence="8">The sequence shown here is derived from an EMBL/GenBank/DDBJ whole genome shotgun (WGS) entry which is preliminary data.</text>
</comment>
<evidence type="ECO:0000256" key="3">
    <source>
        <dbReference type="ARBA" id="ARBA00022989"/>
    </source>
</evidence>
<gene>
    <name evidence="8" type="ORF">EGW08_020441</name>
</gene>
<dbReference type="GO" id="GO:0016020">
    <property type="term" value="C:membrane"/>
    <property type="evidence" value="ECO:0007669"/>
    <property type="project" value="UniProtKB-SubCell"/>
</dbReference>
<evidence type="ECO:0000256" key="2">
    <source>
        <dbReference type="ARBA" id="ARBA00022692"/>
    </source>
</evidence>
<dbReference type="Proteomes" id="UP000271974">
    <property type="component" value="Unassembled WGS sequence"/>
</dbReference>
<keyword evidence="2" id="KW-0812">Transmembrane</keyword>
<dbReference type="OrthoDB" id="425344at2759"/>
<dbReference type="InterPro" id="IPR050726">
    <property type="entry name" value="mGluR"/>
</dbReference>
<dbReference type="AlphaFoldDB" id="A0A3S0Z6K4"/>
<keyword evidence="9" id="KW-1185">Reference proteome</keyword>
<dbReference type="PANTHER" id="PTHR24060">
    <property type="entry name" value="METABOTROPIC GLUTAMATE RECEPTOR"/>
    <property type="match status" value="1"/>
</dbReference>
<dbReference type="InterPro" id="IPR001828">
    <property type="entry name" value="ANF_lig-bd_rcpt"/>
</dbReference>
<dbReference type="PRINTS" id="PR00248">
    <property type="entry name" value="GPCRMGR"/>
</dbReference>
<evidence type="ECO:0000256" key="6">
    <source>
        <dbReference type="ARBA" id="ARBA00023180"/>
    </source>
</evidence>
<protein>
    <recommendedName>
        <fullName evidence="7">Receptor ligand binding region domain-containing protein</fullName>
    </recommendedName>
</protein>
<name>A0A3S0Z6K4_ELYCH</name>
<evidence type="ECO:0000313" key="8">
    <source>
        <dbReference type="EMBL" id="RUS71805.1"/>
    </source>
</evidence>
<keyword evidence="6" id="KW-0325">Glycoprotein</keyword>
<dbReference type="Gene3D" id="3.40.50.2300">
    <property type="match status" value="1"/>
</dbReference>
<evidence type="ECO:0000313" key="9">
    <source>
        <dbReference type="Proteomes" id="UP000271974"/>
    </source>
</evidence>
<dbReference type="Pfam" id="PF01094">
    <property type="entry name" value="ANF_receptor"/>
    <property type="match status" value="1"/>
</dbReference>
<dbReference type="InterPro" id="IPR000337">
    <property type="entry name" value="GPCR_3"/>
</dbReference>